<organism evidence="1 2">
    <name type="scientific">Puia dinghuensis</name>
    <dbReference type="NCBI Taxonomy" id="1792502"/>
    <lineage>
        <taxon>Bacteria</taxon>
        <taxon>Pseudomonadati</taxon>
        <taxon>Bacteroidota</taxon>
        <taxon>Chitinophagia</taxon>
        <taxon>Chitinophagales</taxon>
        <taxon>Chitinophagaceae</taxon>
        <taxon>Puia</taxon>
    </lineage>
</organism>
<gene>
    <name evidence="1" type="ORF">GCM10011511_12940</name>
</gene>
<reference evidence="1" key="2">
    <citation type="submission" date="2020-09" db="EMBL/GenBank/DDBJ databases">
        <authorList>
            <person name="Sun Q."/>
            <person name="Zhou Y."/>
        </authorList>
    </citation>
    <scope>NUCLEOTIDE SEQUENCE</scope>
    <source>
        <strain evidence="1">CGMCC 1.15448</strain>
    </source>
</reference>
<evidence type="ECO:0000313" key="1">
    <source>
        <dbReference type="EMBL" id="GGA91042.1"/>
    </source>
</evidence>
<sequence>MIEMHELRMGDLLLVQFDGTSREGEIIGLDREERKTQVQTDVQDFWYDPNELYPIPLDENQLLKFGFEKQDQPGGGVKYLKGPFRILISGKGNFSDFEMWYREDRRHITQPIAVHQLQNHYHGMTKIDLIRAVSAH</sequence>
<reference evidence="1" key="1">
    <citation type="journal article" date="2014" name="Int. J. Syst. Evol. Microbiol.">
        <title>Complete genome sequence of Corynebacterium casei LMG S-19264T (=DSM 44701T), isolated from a smear-ripened cheese.</title>
        <authorList>
            <consortium name="US DOE Joint Genome Institute (JGI-PGF)"/>
            <person name="Walter F."/>
            <person name="Albersmeier A."/>
            <person name="Kalinowski J."/>
            <person name="Ruckert C."/>
        </authorList>
    </citation>
    <scope>NUCLEOTIDE SEQUENCE</scope>
    <source>
        <strain evidence="1">CGMCC 1.15448</strain>
    </source>
</reference>
<comment type="caution">
    <text evidence="1">The sequence shown here is derived from an EMBL/GenBank/DDBJ whole genome shotgun (WGS) entry which is preliminary data.</text>
</comment>
<proteinExistence type="predicted"/>
<accession>A0A8J2XRY7</accession>
<dbReference type="Proteomes" id="UP000607559">
    <property type="component" value="Unassembled WGS sequence"/>
</dbReference>
<dbReference type="RefSeq" id="WP_188929709.1">
    <property type="nucleotide sequence ID" value="NZ_BMJC01000001.1"/>
</dbReference>
<dbReference type="EMBL" id="BMJC01000001">
    <property type="protein sequence ID" value="GGA91042.1"/>
    <property type="molecule type" value="Genomic_DNA"/>
</dbReference>
<evidence type="ECO:0000313" key="2">
    <source>
        <dbReference type="Proteomes" id="UP000607559"/>
    </source>
</evidence>
<keyword evidence="2" id="KW-1185">Reference proteome</keyword>
<protein>
    <submittedName>
        <fullName evidence="1">Uncharacterized protein</fullName>
    </submittedName>
</protein>
<dbReference type="AlphaFoldDB" id="A0A8J2XRY7"/>
<name>A0A8J2XRY7_9BACT</name>